<dbReference type="EMBL" id="BBJU01000015">
    <property type="protein sequence ID" value="GAK71178.1"/>
    <property type="molecule type" value="Genomic_DNA"/>
</dbReference>
<evidence type="ECO:0000313" key="1">
    <source>
        <dbReference type="EMBL" id="GAK71178.1"/>
    </source>
</evidence>
<comment type="caution">
    <text evidence="1">The sequence shown here is derived from an EMBL/GenBank/DDBJ whole genome shotgun (WGS) entry which is preliminary data.</text>
</comment>
<name>A0A081CWY2_9HYPH</name>
<gene>
    <name evidence="1" type="ORF">RRU01S_15_01030</name>
</gene>
<accession>A0A081CWY2</accession>
<protein>
    <submittedName>
        <fullName evidence="1">Uncharacterized protein</fullName>
    </submittedName>
</protein>
<evidence type="ECO:0000313" key="2">
    <source>
        <dbReference type="Proteomes" id="UP000028701"/>
    </source>
</evidence>
<dbReference type="Proteomes" id="UP000028701">
    <property type="component" value="Unassembled WGS sequence"/>
</dbReference>
<organism evidence="1 2">
    <name type="scientific">Agrobacterium rubi TR3 = NBRC 13261</name>
    <dbReference type="NCBI Taxonomy" id="1368415"/>
    <lineage>
        <taxon>Bacteria</taxon>
        <taxon>Pseudomonadati</taxon>
        <taxon>Pseudomonadota</taxon>
        <taxon>Alphaproteobacteria</taxon>
        <taxon>Hyphomicrobiales</taxon>
        <taxon>Rhizobiaceae</taxon>
        <taxon>Rhizobium/Agrobacterium group</taxon>
        <taxon>Agrobacterium</taxon>
    </lineage>
</organism>
<reference evidence="1 2" key="1">
    <citation type="submission" date="2014-08" db="EMBL/GenBank/DDBJ databases">
        <title>Whole genome shotgun sequence of Rhizobium rubi NBRC 13261.</title>
        <authorList>
            <person name="Katano-Makiyama Y."/>
            <person name="Hosoyama A."/>
            <person name="Hashimoto M."/>
            <person name="Hosoyama Y."/>
            <person name="Noguchi M."/>
            <person name="Tsuchikane K."/>
            <person name="Uohara A."/>
            <person name="Ohji S."/>
            <person name="Ichikawa N."/>
            <person name="Kimura A."/>
            <person name="Yamazoe A."/>
            <person name="Fujita N."/>
        </authorList>
    </citation>
    <scope>NUCLEOTIDE SEQUENCE [LARGE SCALE GENOMIC DNA]</scope>
    <source>
        <strain evidence="1 2">NBRC 13261</strain>
    </source>
</reference>
<proteinExistence type="predicted"/>
<sequence>METRFKKRIRMSQSALQMTRGRWGVGREEPTRGGERGRSVSIITIAWTAQSMTRLIALPSRVEDREL</sequence>
<dbReference type="AlphaFoldDB" id="A0A081CWY2"/>